<comment type="caution">
    <text evidence="6">The sequence shown here is derived from an EMBL/GenBank/DDBJ whole genome shotgun (WGS) entry which is preliminary data.</text>
</comment>
<keyword evidence="3" id="KW-0238">DNA-binding</keyword>
<dbReference type="InterPro" id="IPR036388">
    <property type="entry name" value="WH-like_DNA-bd_sf"/>
</dbReference>
<name>A0A3E0W3M3_9MICO</name>
<accession>A0A3E0W3M3</accession>
<dbReference type="Proteomes" id="UP000256709">
    <property type="component" value="Unassembled WGS sequence"/>
</dbReference>
<dbReference type="PANTHER" id="PTHR34294:SF1">
    <property type="entry name" value="TRANSCRIPTIONAL REGULATOR LSRR"/>
    <property type="match status" value="1"/>
</dbReference>
<comment type="similarity">
    <text evidence="1">Belongs to the SorC transcriptional regulatory family.</text>
</comment>
<gene>
    <name evidence="6" type="ORF">B7R21_01405</name>
</gene>
<dbReference type="Gene3D" id="1.10.10.10">
    <property type="entry name" value="Winged helix-like DNA-binding domain superfamily/Winged helix DNA-binding domain"/>
    <property type="match status" value="1"/>
</dbReference>
<evidence type="ECO:0000256" key="1">
    <source>
        <dbReference type="ARBA" id="ARBA00010466"/>
    </source>
</evidence>
<organism evidence="6 7">
    <name type="scientific">Subtercola boreus</name>
    <dbReference type="NCBI Taxonomy" id="120213"/>
    <lineage>
        <taxon>Bacteria</taxon>
        <taxon>Bacillati</taxon>
        <taxon>Actinomycetota</taxon>
        <taxon>Actinomycetes</taxon>
        <taxon>Micrococcales</taxon>
        <taxon>Microbacteriaceae</taxon>
        <taxon>Subtercola</taxon>
    </lineage>
</organism>
<reference evidence="6 7" key="1">
    <citation type="submission" date="2017-04" db="EMBL/GenBank/DDBJ databases">
        <title>Comparative genome analysis of Subtercola boreus.</title>
        <authorList>
            <person name="Cho Y.-J."/>
            <person name="Cho A."/>
            <person name="Kim O.-S."/>
            <person name="Lee J.-I."/>
        </authorList>
    </citation>
    <scope>NUCLEOTIDE SEQUENCE [LARGE SCALE GENOMIC DNA]</scope>
    <source>
        <strain evidence="6 7">P27444</strain>
    </source>
</reference>
<dbReference type="Gene3D" id="3.40.50.1360">
    <property type="match status" value="1"/>
</dbReference>
<protein>
    <submittedName>
        <fullName evidence="6">Transcriptional regulator</fullName>
    </submittedName>
</protein>
<dbReference type="InterPro" id="IPR037171">
    <property type="entry name" value="NagB/RpiA_transferase-like"/>
</dbReference>
<dbReference type="GO" id="GO:0030246">
    <property type="term" value="F:carbohydrate binding"/>
    <property type="evidence" value="ECO:0007669"/>
    <property type="project" value="InterPro"/>
</dbReference>
<keyword evidence="4" id="KW-0804">Transcription</keyword>
<dbReference type="SUPFAM" id="SSF100950">
    <property type="entry name" value="NagB/RpiA/CoA transferase-like"/>
    <property type="match status" value="1"/>
</dbReference>
<dbReference type="GO" id="GO:0003677">
    <property type="term" value="F:DNA binding"/>
    <property type="evidence" value="ECO:0007669"/>
    <property type="project" value="UniProtKB-KW"/>
</dbReference>
<evidence type="ECO:0000256" key="4">
    <source>
        <dbReference type="ARBA" id="ARBA00023163"/>
    </source>
</evidence>
<dbReference type="Pfam" id="PF04198">
    <property type="entry name" value="Sugar-bind"/>
    <property type="match status" value="1"/>
</dbReference>
<dbReference type="AlphaFoldDB" id="A0A3E0W3M3"/>
<evidence type="ECO:0000313" key="6">
    <source>
        <dbReference type="EMBL" id="RFA16796.1"/>
    </source>
</evidence>
<dbReference type="InterPro" id="IPR007324">
    <property type="entry name" value="Sugar-bd_dom_put"/>
</dbReference>
<feature type="domain" description="Sugar-binding" evidence="5">
    <location>
        <begin position="61"/>
        <end position="313"/>
    </location>
</feature>
<dbReference type="EMBL" id="NBXA01000002">
    <property type="protein sequence ID" value="RFA16796.1"/>
    <property type="molecule type" value="Genomic_DNA"/>
</dbReference>
<dbReference type="PANTHER" id="PTHR34294">
    <property type="entry name" value="TRANSCRIPTIONAL REGULATOR-RELATED"/>
    <property type="match status" value="1"/>
</dbReference>
<evidence type="ECO:0000259" key="5">
    <source>
        <dbReference type="Pfam" id="PF04198"/>
    </source>
</evidence>
<proteinExistence type="inferred from homology"/>
<evidence type="ECO:0000256" key="2">
    <source>
        <dbReference type="ARBA" id="ARBA00023015"/>
    </source>
</evidence>
<dbReference type="OrthoDB" id="186585at2"/>
<keyword evidence="2" id="KW-0805">Transcription regulation</keyword>
<dbReference type="RefSeq" id="WP_116281460.1">
    <property type="nucleotide sequence ID" value="NZ_NBXA01000002.1"/>
</dbReference>
<evidence type="ECO:0000256" key="3">
    <source>
        <dbReference type="ARBA" id="ARBA00023125"/>
    </source>
</evidence>
<dbReference type="InterPro" id="IPR051054">
    <property type="entry name" value="SorC_transcr_regulators"/>
</dbReference>
<sequence>MNADDELLAVKAAELYYEDDKTQDEIGALLHLTRWKVGRLLTQARQEGFIRIEIVHPRARKLPLERELRARFGLADAVVVPSSDSDDETELRSRVASGAAEYLTSLRPAPKTLGISWGRTMHDVATHLPSGWARGVNVVQINGGVSLNKRASSAANTAVTIAQKGGGTATLLPSPAILQEAATKRAIESDRAVRAVLDAGIAASTFMYSAGAVDVKSVLVESGYLTSAEVAALVRKGAVADVVGRFIDADGNIIDQGLDDRTVGLSIDALRESSSAIAVIAGRSKHEICRTVVSNGLCTVLVTDEDTATFLLEAHR</sequence>
<evidence type="ECO:0000313" key="7">
    <source>
        <dbReference type="Proteomes" id="UP000256709"/>
    </source>
</evidence>